<accession>A0A2Z7BJ67</accession>
<evidence type="ECO:0000256" key="2">
    <source>
        <dbReference type="SAM" id="SignalP"/>
    </source>
</evidence>
<sequence>MGSTKVVTYFVILLLLVGSEVHADCLNDCYAGCIGYESTICMLGCYYKCNWKKTKQVEELAANLTPAMKIKLLKFEEEEARKEAGSKTPRKLQTAMEF</sequence>
<keyword evidence="2" id="KW-0732">Signal</keyword>
<dbReference type="Proteomes" id="UP000250235">
    <property type="component" value="Unassembled WGS sequence"/>
</dbReference>
<feature type="signal peptide" evidence="2">
    <location>
        <begin position="1"/>
        <end position="23"/>
    </location>
</feature>
<proteinExistence type="predicted"/>
<gene>
    <name evidence="3" type="ORF">F511_25184</name>
</gene>
<protein>
    <submittedName>
        <fullName evidence="3">Uncharacterized protein</fullName>
    </submittedName>
</protein>
<evidence type="ECO:0000313" key="3">
    <source>
        <dbReference type="EMBL" id="KZV32178.1"/>
    </source>
</evidence>
<evidence type="ECO:0000313" key="4">
    <source>
        <dbReference type="Proteomes" id="UP000250235"/>
    </source>
</evidence>
<keyword evidence="4" id="KW-1185">Reference proteome</keyword>
<name>A0A2Z7BJ67_9LAMI</name>
<organism evidence="3 4">
    <name type="scientific">Dorcoceras hygrometricum</name>
    <dbReference type="NCBI Taxonomy" id="472368"/>
    <lineage>
        <taxon>Eukaryota</taxon>
        <taxon>Viridiplantae</taxon>
        <taxon>Streptophyta</taxon>
        <taxon>Embryophyta</taxon>
        <taxon>Tracheophyta</taxon>
        <taxon>Spermatophyta</taxon>
        <taxon>Magnoliopsida</taxon>
        <taxon>eudicotyledons</taxon>
        <taxon>Gunneridae</taxon>
        <taxon>Pentapetalae</taxon>
        <taxon>asterids</taxon>
        <taxon>lamiids</taxon>
        <taxon>Lamiales</taxon>
        <taxon>Gesneriaceae</taxon>
        <taxon>Didymocarpoideae</taxon>
        <taxon>Trichosporeae</taxon>
        <taxon>Loxocarpinae</taxon>
        <taxon>Dorcoceras</taxon>
    </lineage>
</organism>
<dbReference type="AlphaFoldDB" id="A0A2Z7BJ67"/>
<feature type="region of interest" description="Disordered" evidence="1">
    <location>
        <begin position="79"/>
        <end position="98"/>
    </location>
</feature>
<reference evidence="3 4" key="1">
    <citation type="journal article" date="2015" name="Proc. Natl. Acad. Sci. U.S.A.">
        <title>The resurrection genome of Boea hygrometrica: A blueprint for survival of dehydration.</title>
        <authorList>
            <person name="Xiao L."/>
            <person name="Yang G."/>
            <person name="Zhang L."/>
            <person name="Yang X."/>
            <person name="Zhao S."/>
            <person name="Ji Z."/>
            <person name="Zhou Q."/>
            <person name="Hu M."/>
            <person name="Wang Y."/>
            <person name="Chen M."/>
            <person name="Xu Y."/>
            <person name="Jin H."/>
            <person name="Xiao X."/>
            <person name="Hu G."/>
            <person name="Bao F."/>
            <person name="Hu Y."/>
            <person name="Wan P."/>
            <person name="Li L."/>
            <person name="Deng X."/>
            <person name="Kuang T."/>
            <person name="Xiang C."/>
            <person name="Zhu J.K."/>
            <person name="Oliver M.J."/>
            <person name="He Y."/>
        </authorList>
    </citation>
    <scope>NUCLEOTIDE SEQUENCE [LARGE SCALE GENOMIC DNA]</scope>
    <source>
        <strain evidence="4">cv. XS01</strain>
    </source>
</reference>
<dbReference type="EMBL" id="KV006915">
    <property type="protein sequence ID" value="KZV32178.1"/>
    <property type="molecule type" value="Genomic_DNA"/>
</dbReference>
<evidence type="ECO:0000256" key="1">
    <source>
        <dbReference type="SAM" id="MobiDB-lite"/>
    </source>
</evidence>
<feature type="chain" id="PRO_5016314668" evidence="2">
    <location>
        <begin position="24"/>
        <end position="98"/>
    </location>
</feature>